<dbReference type="RefSeq" id="WP_073555849.1">
    <property type="nucleotide sequence ID" value="NZ_MRCA01000005.1"/>
</dbReference>
<evidence type="ECO:0000256" key="2">
    <source>
        <dbReference type="ARBA" id="ARBA00009773"/>
    </source>
</evidence>
<evidence type="ECO:0000256" key="1">
    <source>
        <dbReference type="ARBA" id="ARBA00004141"/>
    </source>
</evidence>
<dbReference type="GO" id="GO:0016020">
    <property type="term" value="C:membrane"/>
    <property type="evidence" value="ECO:0007669"/>
    <property type="project" value="UniProtKB-SubCell"/>
</dbReference>
<dbReference type="AlphaFoldDB" id="A0A1U7GZS1"/>
<feature type="transmembrane region" description="Helical" evidence="6">
    <location>
        <begin position="33"/>
        <end position="55"/>
    </location>
</feature>
<keyword evidence="4 6" id="KW-1133">Transmembrane helix</keyword>
<dbReference type="Proteomes" id="UP000186391">
    <property type="component" value="Unassembled WGS sequence"/>
</dbReference>
<evidence type="ECO:0000256" key="3">
    <source>
        <dbReference type="ARBA" id="ARBA00022692"/>
    </source>
</evidence>
<feature type="transmembrane region" description="Helical" evidence="6">
    <location>
        <begin position="238"/>
        <end position="265"/>
    </location>
</feature>
<comment type="similarity">
    <text evidence="2">Belongs to the autoinducer-2 exporter (AI-2E) (TC 2.A.86) family.</text>
</comment>
<evidence type="ECO:0000256" key="4">
    <source>
        <dbReference type="ARBA" id="ARBA00022989"/>
    </source>
</evidence>
<dbReference type="InterPro" id="IPR002549">
    <property type="entry name" value="AI-2E-like"/>
</dbReference>
<evidence type="ECO:0000256" key="6">
    <source>
        <dbReference type="SAM" id="Phobius"/>
    </source>
</evidence>
<feature type="transmembrane region" description="Helical" evidence="6">
    <location>
        <begin position="210"/>
        <end position="232"/>
    </location>
</feature>
<dbReference type="PANTHER" id="PTHR21716">
    <property type="entry name" value="TRANSMEMBRANE PROTEIN"/>
    <property type="match status" value="1"/>
</dbReference>
<dbReference type="OrthoDB" id="505911at2"/>
<feature type="transmembrane region" description="Helical" evidence="6">
    <location>
        <begin position="67"/>
        <end position="92"/>
    </location>
</feature>
<keyword evidence="8" id="KW-1185">Reference proteome</keyword>
<feature type="transmembrane region" description="Helical" evidence="6">
    <location>
        <begin position="7"/>
        <end position="27"/>
    </location>
</feature>
<evidence type="ECO:0000256" key="5">
    <source>
        <dbReference type="ARBA" id="ARBA00023136"/>
    </source>
</evidence>
<dbReference type="EMBL" id="MRCA01000005">
    <property type="protein sequence ID" value="OKH14029.1"/>
    <property type="molecule type" value="Genomic_DNA"/>
</dbReference>
<dbReference type="PANTHER" id="PTHR21716:SF66">
    <property type="entry name" value="TRANSPORT PROTEIN SLL0063-RELATED"/>
    <property type="match status" value="1"/>
</dbReference>
<comment type="subcellular location">
    <subcellularLocation>
        <location evidence="1">Membrane</location>
        <topology evidence="1">Multi-pass membrane protein</topology>
    </subcellularLocation>
</comment>
<comment type="caution">
    <text evidence="7">The sequence shown here is derived from an EMBL/GenBank/DDBJ whole genome shotgun (WGS) entry which is preliminary data.</text>
</comment>
<sequence>MLSLNKLLQWLILTLLFPLVFINGWLAFKLFQYFQPIVTIFVLATLSAFILDYPVALLEKRGIQRKYAVLLVLISTLVIIISLGITLLPIALQQLNEMTKSVPQWIDNTEHKLQFLNDWAASHKLNINFSEIFTQSINSLPNELEEAGDKLFSIIIVDTIDSVSEALITVVLTVYMLIDGERIWKGIFKKIPFGLSQQIQQSLQKNFQNFLIGQVILALMLGVTETILFLILKLRFGLIFGLGVGILSLVPFGDIVSYFIIAFILATHDIWLAVKVLVLSLLLDQLVDQAIAPRILGSFTGLRPIWVIISLLIGTYIGGLLGLLLAVPLAGFIKDAIDGFAEFPESRSSIEDEKLPEVLINESSLQ</sequence>
<organism evidence="7 8">
    <name type="scientific">Fischerella major NIES-592</name>
    <dbReference type="NCBI Taxonomy" id="210994"/>
    <lineage>
        <taxon>Bacteria</taxon>
        <taxon>Bacillati</taxon>
        <taxon>Cyanobacteriota</taxon>
        <taxon>Cyanophyceae</taxon>
        <taxon>Nostocales</taxon>
        <taxon>Hapalosiphonaceae</taxon>
        <taxon>Fischerella</taxon>
    </lineage>
</organism>
<name>A0A1U7GZS1_9CYAN</name>
<proteinExistence type="inferred from homology"/>
<keyword evidence="5 6" id="KW-0472">Membrane</keyword>
<keyword evidence="3 6" id="KW-0812">Transmembrane</keyword>
<dbReference type="GO" id="GO:0055085">
    <property type="term" value="P:transmembrane transport"/>
    <property type="evidence" value="ECO:0007669"/>
    <property type="project" value="TreeGrafter"/>
</dbReference>
<feature type="transmembrane region" description="Helical" evidence="6">
    <location>
        <begin position="304"/>
        <end position="327"/>
    </location>
</feature>
<accession>A0A1U7GZS1</accession>
<evidence type="ECO:0000313" key="8">
    <source>
        <dbReference type="Proteomes" id="UP000186391"/>
    </source>
</evidence>
<protein>
    <submittedName>
        <fullName evidence="7">AI-2E family transporter</fullName>
    </submittedName>
</protein>
<evidence type="ECO:0000313" key="7">
    <source>
        <dbReference type="EMBL" id="OKH14029.1"/>
    </source>
</evidence>
<dbReference type="Pfam" id="PF01594">
    <property type="entry name" value="AI-2E_transport"/>
    <property type="match status" value="1"/>
</dbReference>
<reference evidence="7 8" key="1">
    <citation type="submission" date="2016-11" db="EMBL/GenBank/DDBJ databases">
        <title>Draft Genome Sequences of Nine Cyanobacterial Strains from Diverse Habitats.</title>
        <authorList>
            <person name="Zhu T."/>
            <person name="Hou S."/>
            <person name="Lu X."/>
            <person name="Hess W.R."/>
        </authorList>
    </citation>
    <scope>NUCLEOTIDE SEQUENCE [LARGE SCALE GENOMIC DNA]</scope>
    <source>
        <strain evidence="7 8">NIES-592</strain>
    </source>
</reference>
<gene>
    <name evidence="7" type="ORF">NIES592_11975</name>
</gene>